<keyword evidence="2" id="KW-1185">Reference proteome</keyword>
<reference evidence="1 2" key="1">
    <citation type="submission" date="2018-08" db="EMBL/GenBank/DDBJ databases">
        <title>A genome reference for cultivated species of the human gut microbiota.</title>
        <authorList>
            <person name="Zou Y."/>
            <person name="Xue W."/>
            <person name="Luo G."/>
        </authorList>
    </citation>
    <scope>NUCLEOTIDE SEQUENCE [LARGE SCALE GENOMIC DNA]</scope>
    <source>
        <strain evidence="1 2">AM34-3LB</strain>
    </source>
</reference>
<name>A0A414B270_9FIRM</name>
<protein>
    <recommendedName>
        <fullName evidence="3">Transposase (putative) YhgA-like domain-containing protein</fullName>
    </recommendedName>
</protein>
<proteinExistence type="predicted"/>
<accession>A0A414B270</accession>
<evidence type="ECO:0000313" key="1">
    <source>
        <dbReference type="EMBL" id="RHC60430.1"/>
    </source>
</evidence>
<comment type="caution">
    <text evidence="1">The sequence shown here is derived from an EMBL/GenBank/DDBJ whole genome shotgun (WGS) entry which is preliminary data.</text>
</comment>
<sequence length="158" mass="18429">MSSVIKFNNHAETVQRILDVVRKTANGTDFIIWSLENQKKIHYSMPLRHMIADALIYLKEYNELSAKNKREKSYSSSGEFLSGLTKTDRLHPVIGLCIYYGEEEWDGPTNLVDMIQVTEDLKPMVSDYKMNLLQIRSSEHFHFQNIDVQSWLQESTQQ</sequence>
<evidence type="ECO:0000313" key="2">
    <source>
        <dbReference type="Proteomes" id="UP000284621"/>
    </source>
</evidence>
<dbReference type="Proteomes" id="UP000284621">
    <property type="component" value="Unassembled WGS sequence"/>
</dbReference>
<dbReference type="AlphaFoldDB" id="A0A414B270"/>
<dbReference type="EMBL" id="QSID01000021">
    <property type="protein sequence ID" value="RHC60430.1"/>
    <property type="molecule type" value="Genomic_DNA"/>
</dbReference>
<evidence type="ECO:0008006" key="3">
    <source>
        <dbReference type="Google" id="ProtNLM"/>
    </source>
</evidence>
<gene>
    <name evidence="1" type="ORF">DW833_14510</name>
</gene>
<organism evidence="1 2">
    <name type="scientific">Anaerobutyricum hallii</name>
    <dbReference type="NCBI Taxonomy" id="39488"/>
    <lineage>
        <taxon>Bacteria</taxon>
        <taxon>Bacillati</taxon>
        <taxon>Bacillota</taxon>
        <taxon>Clostridia</taxon>
        <taxon>Lachnospirales</taxon>
        <taxon>Lachnospiraceae</taxon>
        <taxon>Anaerobutyricum</taxon>
    </lineage>
</organism>